<protein>
    <recommendedName>
        <fullName evidence="3">DUF1488 domain-containing protein</fullName>
    </recommendedName>
</protein>
<keyword evidence="2" id="KW-1185">Reference proteome</keyword>
<evidence type="ECO:0000313" key="2">
    <source>
        <dbReference type="Proteomes" id="UP000078250"/>
    </source>
</evidence>
<organism evidence="1 2">
    <name type="scientific">Proteus hauseri ATCC 700826</name>
    <dbReference type="NCBI Taxonomy" id="1354271"/>
    <lineage>
        <taxon>Bacteria</taxon>
        <taxon>Pseudomonadati</taxon>
        <taxon>Pseudomonadota</taxon>
        <taxon>Gammaproteobacteria</taxon>
        <taxon>Enterobacterales</taxon>
        <taxon>Morganellaceae</taxon>
        <taxon>Proteus</taxon>
    </lineage>
</organism>
<dbReference type="EMBL" id="LXEV01000010">
    <property type="protein sequence ID" value="OAT49683.1"/>
    <property type="molecule type" value="Genomic_DNA"/>
</dbReference>
<dbReference type="Proteomes" id="UP000078250">
    <property type="component" value="Unassembled WGS sequence"/>
</dbReference>
<comment type="caution">
    <text evidence="1">The sequence shown here is derived from an EMBL/GenBank/DDBJ whole genome shotgun (WGS) entry which is preliminary data.</text>
</comment>
<evidence type="ECO:0008006" key="3">
    <source>
        <dbReference type="Google" id="ProtNLM"/>
    </source>
</evidence>
<accession>A0AAJ3HVB9</accession>
<dbReference type="InterPro" id="IPR036692">
    <property type="entry name" value="Shew3726-like_sf"/>
</dbReference>
<name>A0AAJ3HVB9_PROHU</name>
<sequence>MNQSIQFPDREEWLAEEKKIQFPVMINGMLLDCQVTEDELFKRFGNKENALIVFRKNRWEIEEEFEKLITNNELSALHPVYSLLMDV</sequence>
<reference evidence="1 2" key="1">
    <citation type="submission" date="2016-04" db="EMBL/GenBank/DDBJ databases">
        <title>ATOL: Assembling a taxonomically balanced genome-scale reconstruction of the evolutionary history of the Enterobacteriaceae.</title>
        <authorList>
            <person name="Plunkett G.III."/>
            <person name="Neeno-Eckwall E.C."/>
            <person name="Glasner J.D."/>
            <person name="Perna N.T."/>
        </authorList>
    </citation>
    <scope>NUCLEOTIDE SEQUENCE [LARGE SCALE GENOMIC DNA]</scope>
    <source>
        <strain evidence="1 2">ATCC 700826</strain>
    </source>
</reference>
<evidence type="ECO:0000313" key="1">
    <source>
        <dbReference type="EMBL" id="OAT49683.1"/>
    </source>
</evidence>
<gene>
    <name evidence="1" type="ORF">M997_0496</name>
</gene>
<dbReference type="Gene3D" id="3.30.160.140">
    <property type="entry name" value="Shew3726-like"/>
    <property type="match status" value="1"/>
</dbReference>
<dbReference type="SUPFAM" id="SSF160272">
    <property type="entry name" value="Shew3726-like"/>
    <property type="match status" value="1"/>
</dbReference>
<dbReference type="RefSeq" id="WP_064718531.1">
    <property type="nucleotide sequence ID" value="NZ_LXEV01000010.1"/>
</dbReference>
<dbReference type="InterPro" id="IPR009962">
    <property type="entry name" value="DUF1488"/>
</dbReference>
<dbReference type="AlphaFoldDB" id="A0AAJ3HVB9"/>
<dbReference type="Pfam" id="PF07369">
    <property type="entry name" value="DUF1488"/>
    <property type="match status" value="1"/>
</dbReference>
<proteinExistence type="predicted"/>